<accession>A0A6B0RA97</accession>
<dbReference type="Pfam" id="PF00227">
    <property type="entry name" value="Proteasome"/>
    <property type="match status" value="1"/>
</dbReference>
<name>A0A6B0RA97_9CETA</name>
<organism evidence="1 2">
    <name type="scientific">Bos mutus</name>
    <name type="common">wild yak</name>
    <dbReference type="NCBI Taxonomy" id="72004"/>
    <lineage>
        <taxon>Eukaryota</taxon>
        <taxon>Metazoa</taxon>
        <taxon>Chordata</taxon>
        <taxon>Craniata</taxon>
        <taxon>Vertebrata</taxon>
        <taxon>Euteleostomi</taxon>
        <taxon>Mammalia</taxon>
        <taxon>Eutheria</taxon>
        <taxon>Laurasiatheria</taxon>
        <taxon>Artiodactyla</taxon>
        <taxon>Ruminantia</taxon>
        <taxon>Pecora</taxon>
        <taxon>Bovidae</taxon>
        <taxon>Bovinae</taxon>
        <taxon>Bos</taxon>
    </lineage>
</organism>
<dbReference type="InterPro" id="IPR029055">
    <property type="entry name" value="Ntn_hydrolases_N"/>
</dbReference>
<dbReference type="Proteomes" id="UP000322234">
    <property type="component" value="Unassembled WGS sequence"/>
</dbReference>
<dbReference type="InterPro" id="IPR023333">
    <property type="entry name" value="Proteasome_suB-type"/>
</dbReference>
<dbReference type="AlphaFoldDB" id="A0A6B0RA97"/>
<comment type="caution">
    <text evidence="1">The sequence shown here is derived from an EMBL/GenBank/DDBJ whole genome shotgun (WGS) entry which is preliminary data.</text>
</comment>
<evidence type="ECO:0000313" key="1">
    <source>
        <dbReference type="EMBL" id="MXQ86800.1"/>
    </source>
</evidence>
<protein>
    <submittedName>
        <fullName evidence="1">Uncharacterized protein</fullName>
    </submittedName>
</protein>
<dbReference type="Gene3D" id="3.60.20.10">
    <property type="entry name" value="Glutamine Phosphoribosylpyrophosphate, subunit 1, domain 1"/>
    <property type="match status" value="1"/>
</dbReference>
<gene>
    <name evidence="1" type="ORF">E5288_WYG013151</name>
</gene>
<dbReference type="GO" id="GO:0005737">
    <property type="term" value="C:cytoplasm"/>
    <property type="evidence" value="ECO:0007669"/>
    <property type="project" value="TreeGrafter"/>
</dbReference>
<dbReference type="SUPFAM" id="SSF56235">
    <property type="entry name" value="N-terminal nucleophile aminohydrolases (Ntn hydrolases)"/>
    <property type="match status" value="1"/>
</dbReference>
<dbReference type="InterPro" id="IPR001353">
    <property type="entry name" value="Proteasome_sua/b"/>
</dbReference>
<dbReference type="PANTHER" id="PTHR32194">
    <property type="entry name" value="METALLOPROTEASE TLDD"/>
    <property type="match status" value="1"/>
</dbReference>
<dbReference type="EMBL" id="VBQZ03000034">
    <property type="protein sequence ID" value="MXQ86800.1"/>
    <property type="molecule type" value="Genomic_DNA"/>
</dbReference>
<dbReference type="GO" id="GO:0051603">
    <property type="term" value="P:proteolysis involved in protein catabolic process"/>
    <property type="evidence" value="ECO:0007669"/>
    <property type="project" value="InterPro"/>
</dbReference>
<proteinExistence type="predicted"/>
<evidence type="ECO:0000313" key="2">
    <source>
        <dbReference type="Proteomes" id="UP000322234"/>
    </source>
</evidence>
<reference evidence="1" key="1">
    <citation type="submission" date="2019-10" db="EMBL/GenBank/DDBJ databases">
        <title>The sequence and de novo assembly of the wild yak genome.</title>
        <authorList>
            <person name="Liu Y."/>
        </authorList>
    </citation>
    <scope>NUCLEOTIDE SEQUENCE [LARGE SCALE GENOMIC DNA]</scope>
    <source>
        <strain evidence="1">WY2019</strain>
    </source>
</reference>
<dbReference type="PANTHER" id="PTHR32194:SF14">
    <property type="entry name" value="PROTEASOME SUBUNIT BETA"/>
    <property type="match status" value="1"/>
</dbReference>
<keyword evidence="2" id="KW-1185">Reference proteome</keyword>
<dbReference type="GO" id="GO:0005839">
    <property type="term" value="C:proteasome core complex"/>
    <property type="evidence" value="ECO:0007669"/>
    <property type="project" value="InterPro"/>
</dbReference>
<sequence length="127" mass="13540">MAATLAAARGEGPAPVWGPKAIASDWENQEVSTGIPIMAVQFDGDMILEANSRTTTESYTTNQVTDKLTLIHGGIFCCHSGSAADPQAEADAVTYQLGLHSVELTEPPLDTRQPASLRRCVTNIEKI</sequence>